<reference evidence="1 2" key="1">
    <citation type="journal article" date="2013" name="Proc. Natl. Acad. Sci. U.S.A.">
        <title>Genome of an arbuscular mycorrhizal fungus provides insight into the oldest plant symbiosis.</title>
        <authorList>
            <person name="Tisserant E."/>
            <person name="Malbreil M."/>
            <person name="Kuo A."/>
            <person name="Kohler A."/>
            <person name="Symeonidi A."/>
            <person name="Balestrini R."/>
            <person name="Charron P."/>
            <person name="Duensing N."/>
            <person name="Frei Dit Frey N."/>
            <person name="Gianinazzi-Pearson V."/>
            <person name="Gilbert L.B."/>
            <person name="Handa Y."/>
            <person name="Herr J.R."/>
            <person name="Hijri M."/>
            <person name="Koul R."/>
            <person name="Kawaguchi M."/>
            <person name="Krajinski F."/>
            <person name="Lammers P.J."/>
            <person name="Masclaux F.G."/>
            <person name="Murat C."/>
            <person name="Morin E."/>
            <person name="Ndikumana S."/>
            <person name="Pagni M."/>
            <person name="Petitpierre D."/>
            <person name="Requena N."/>
            <person name="Rosikiewicz P."/>
            <person name="Riley R."/>
            <person name="Saito K."/>
            <person name="San Clemente H."/>
            <person name="Shapiro H."/>
            <person name="van Tuinen D."/>
            <person name="Becard G."/>
            <person name="Bonfante P."/>
            <person name="Paszkowski U."/>
            <person name="Shachar-Hill Y.Y."/>
            <person name="Tuskan G.A."/>
            <person name="Young P.W."/>
            <person name="Sanders I.R."/>
            <person name="Henrissat B."/>
            <person name="Rensing S.A."/>
            <person name="Grigoriev I.V."/>
            <person name="Corradi N."/>
            <person name="Roux C."/>
            <person name="Martin F."/>
        </authorList>
    </citation>
    <scope>NUCLEOTIDE SEQUENCE [LARGE SCALE GENOMIC DNA]</scope>
    <source>
        <strain evidence="1 2">DAOM 197198</strain>
    </source>
</reference>
<dbReference type="Proteomes" id="UP000018888">
    <property type="component" value="Unassembled WGS sequence"/>
</dbReference>
<accession>A0A2P4PPJ9</accession>
<evidence type="ECO:0000313" key="2">
    <source>
        <dbReference type="Proteomes" id="UP000018888"/>
    </source>
</evidence>
<evidence type="ECO:0000313" key="1">
    <source>
        <dbReference type="EMBL" id="POG67311.1"/>
    </source>
</evidence>
<name>A0A2P4PPJ9_RHIID</name>
<dbReference type="EMBL" id="AUPC02000173">
    <property type="protein sequence ID" value="POG67311.1"/>
    <property type="molecule type" value="Genomic_DNA"/>
</dbReference>
<gene>
    <name evidence="1" type="ORF">GLOIN_2v1648796</name>
</gene>
<sequence length="51" mass="5763">MSFTLDHNDIDQTNDDTDSLYIVISDEPLHQSQPAQLLTKDKLTPPYTLSS</sequence>
<reference evidence="1 2" key="2">
    <citation type="journal article" date="2018" name="New Phytol.">
        <title>High intraspecific genome diversity in the model arbuscular mycorrhizal symbiont Rhizophagus irregularis.</title>
        <authorList>
            <person name="Chen E.C.H."/>
            <person name="Morin E."/>
            <person name="Beaudet D."/>
            <person name="Noel J."/>
            <person name="Yildirir G."/>
            <person name="Ndikumana S."/>
            <person name="Charron P."/>
            <person name="St-Onge C."/>
            <person name="Giorgi J."/>
            <person name="Kruger M."/>
            <person name="Marton T."/>
            <person name="Ropars J."/>
            <person name="Grigoriev I.V."/>
            <person name="Hainaut M."/>
            <person name="Henrissat B."/>
            <person name="Roux C."/>
            <person name="Martin F."/>
            <person name="Corradi N."/>
        </authorList>
    </citation>
    <scope>NUCLEOTIDE SEQUENCE [LARGE SCALE GENOMIC DNA]</scope>
    <source>
        <strain evidence="1 2">DAOM 197198</strain>
    </source>
</reference>
<keyword evidence="2" id="KW-1185">Reference proteome</keyword>
<dbReference type="AlphaFoldDB" id="A0A2P4PPJ9"/>
<organism evidence="1 2">
    <name type="scientific">Rhizophagus irregularis (strain DAOM 181602 / DAOM 197198 / MUCL 43194)</name>
    <name type="common">Arbuscular mycorrhizal fungus</name>
    <name type="synonym">Glomus intraradices</name>
    <dbReference type="NCBI Taxonomy" id="747089"/>
    <lineage>
        <taxon>Eukaryota</taxon>
        <taxon>Fungi</taxon>
        <taxon>Fungi incertae sedis</taxon>
        <taxon>Mucoromycota</taxon>
        <taxon>Glomeromycotina</taxon>
        <taxon>Glomeromycetes</taxon>
        <taxon>Glomerales</taxon>
        <taxon>Glomeraceae</taxon>
        <taxon>Rhizophagus</taxon>
    </lineage>
</organism>
<protein>
    <submittedName>
        <fullName evidence="1">Uncharacterized protein</fullName>
    </submittedName>
</protein>
<proteinExistence type="predicted"/>
<comment type="caution">
    <text evidence="1">The sequence shown here is derived from an EMBL/GenBank/DDBJ whole genome shotgun (WGS) entry which is preliminary data.</text>
</comment>